<reference evidence="2" key="1">
    <citation type="journal article" date="2015" name="Nature">
        <title>Complex archaea that bridge the gap between prokaryotes and eukaryotes.</title>
        <authorList>
            <person name="Spang A."/>
            <person name="Saw J.H."/>
            <person name="Jorgensen S.L."/>
            <person name="Zaremba-Niedzwiedzka K."/>
            <person name="Martijn J."/>
            <person name="Lind A.E."/>
            <person name="van Eijk R."/>
            <person name="Schleper C."/>
            <person name="Guy L."/>
            <person name="Ettema T.J."/>
        </authorList>
    </citation>
    <scope>NUCLEOTIDE SEQUENCE</scope>
</reference>
<organism evidence="2">
    <name type="scientific">marine sediment metagenome</name>
    <dbReference type="NCBI Taxonomy" id="412755"/>
    <lineage>
        <taxon>unclassified sequences</taxon>
        <taxon>metagenomes</taxon>
        <taxon>ecological metagenomes</taxon>
    </lineage>
</organism>
<comment type="caution">
    <text evidence="2">The sequence shown here is derived from an EMBL/GenBank/DDBJ whole genome shotgun (WGS) entry which is preliminary data.</text>
</comment>
<proteinExistence type="predicted"/>
<keyword evidence="1" id="KW-1133">Transmembrane helix</keyword>
<name>A0A0F9T1Y2_9ZZZZ</name>
<dbReference type="EMBL" id="LAZR01000312">
    <property type="protein sequence ID" value="KKN75325.1"/>
    <property type="molecule type" value="Genomic_DNA"/>
</dbReference>
<protein>
    <submittedName>
        <fullName evidence="2">Uncharacterized protein</fullName>
    </submittedName>
</protein>
<evidence type="ECO:0000256" key="1">
    <source>
        <dbReference type="SAM" id="Phobius"/>
    </source>
</evidence>
<feature type="transmembrane region" description="Helical" evidence="1">
    <location>
        <begin position="1101"/>
        <end position="1120"/>
    </location>
</feature>
<dbReference type="AlphaFoldDB" id="A0A0F9T1Y2"/>
<evidence type="ECO:0000313" key="2">
    <source>
        <dbReference type="EMBL" id="KKN75325.1"/>
    </source>
</evidence>
<keyword evidence="1" id="KW-0812">Transmembrane</keyword>
<keyword evidence="1" id="KW-0472">Membrane</keyword>
<accession>A0A0F9T1Y2</accession>
<gene>
    <name evidence="2" type="ORF">LCGC14_0381770</name>
</gene>
<sequence length="1123" mass="120094">MNRIKKFSILLAVIAFSFTTALVGAQVVVNTAIYQSLFSVTNSSIVTTNEVVGFPYSGFTLVDQNFMDPDTLNSVVVDTFSTSIPAMPPSTRIAYQSAKQDDGTVFTDYTTEINNNSIFDVIFFPATPAINDAFYFGLYSPGRILTVNVGIAGVYDYALTWEYYNGSSWTALVGLNDETDSFETAGVGPVTFDLPIDWAATPVDSVTSYWVRARVSSYTSVTTSALGTQAWWESGTWFVYVDSISENVQINYTLFMGGATDLVTNHQIFPGNEGIVTTDAADLELGQLAFTFAMEGVFDVDSTSGNYLTKTSAIVVDNPSSGQVRVTIDDGVGSNSATVSGVTSGEFTITVSSDGVTLTLTISGVGSSSTTMLDISDNGNSWIWGDGDTTLYFEEISFTFPSVIEDWNTSGSLATGATLTDTIEYLDTSIYSNIGIPPIVPLGSTIHGGNLWIVDSNDLYELDETDATSTISNCVLVNIGAQAITSDGTNLWYVSSIATDIIEINTSCVLQSQFDISSISVGARGIAYNTDTNRLALFSSPSGNPTLSIYQTGGAQDSSGTITAMAVAGDASIYAAEYYDGFYWVTTVGSGLNHYSLYRMTNTSDAVAIYRLPVDAYGYQFDTSLLPIDPGAIPFALQDIAIDTSGSVWNYPWLVTHPNSTVFQKYLTYTISDLFTSHLRIEEDFQRDIPGWSDFDDVAAGRSGLNMNSAFSGIYSAILARTSAGIADTTQEVIGFTPGLVYSFGAQVTCSGENNEMIIQWEESDGTPIGSATTINSTGCGAWSDIKWENQIAPALATQAQITIQNRCVSVCVGVDWGTWDGIQAIQSAVKESFPTISTNLVQNPSFEELYQSSTTWQSIAVALGSITDVSSSLISWDETIPSSAILLIETSINGGGLWSTASNGSPIPLILVNDDLTGVSLLVRATFDPTTTVNETPQLDSMLISVLDSSDFTLQYKLNDIPSLTIDDRIGTNDGIMSFPLVTNNTLLASAGPLTTIAGAITISGDASTPDLVDIVTPGDITSATIFNNDIPLSDLWLALSALSNNDIPPIMFWIITAMVVILASGSYTFLYTGSVPWTAGAMGMFTLGFINFGGGVLPFWVFFFFGVMAMAASIFSKVKAM</sequence>
<feature type="transmembrane region" description="Helical" evidence="1">
    <location>
        <begin position="1052"/>
        <end position="1072"/>
    </location>
</feature>